<dbReference type="Proteomes" id="UP001500668">
    <property type="component" value="Unassembled WGS sequence"/>
</dbReference>
<name>A0ABP3RAJ6_9ACTN</name>
<evidence type="ECO:0000256" key="1">
    <source>
        <dbReference type="SAM" id="MobiDB-lite"/>
    </source>
</evidence>
<sequence>MPAVHGRAPPHPEEPPVSVPVDQLTDPAVRAFVGALNAGDRSAFQAALAPGATMSDDGSDRDVADWTEREVFSSGGHMDVESEADGGRSLVASYRNDTWGEMRTAWRFTVEDGKVSRFETGQA</sequence>
<dbReference type="Gene3D" id="3.10.450.50">
    <property type="match status" value="1"/>
</dbReference>
<dbReference type="SUPFAM" id="SSF54427">
    <property type="entry name" value="NTF2-like"/>
    <property type="match status" value="1"/>
</dbReference>
<evidence type="ECO:0000313" key="2">
    <source>
        <dbReference type="EMBL" id="GAA0603046.1"/>
    </source>
</evidence>
<reference evidence="3" key="1">
    <citation type="journal article" date="2019" name="Int. J. Syst. Evol. Microbiol.">
        <title>The Global Catalogue of Microorganisms (GCM) 10K type strain sequencing project: providing services to taxonomists for standard genome sequencing and annotation.</title>
        <authorList>
            <consortium name="The Broad Institute Genomics Platform"/>
            <consortium name="The Broad Institute Genome Sequencing Center for Infectious Disease"/>
            <person name="Wu L."/>
            <person name="Ma J."/>
        </authorList>
    </citation>
    <scope>NUCLEOTIDE SEQUENCE [LARGE SCALE GENOMIC DNA]</scope>
    <source>
        <strain evidence="3">JCM 5067</strain>
    </source>
</reference>
<evidence type="ECO:0008006" key="4">
    <source>
        <dbReference type="Google" id="ProtNLM"/>
    </source>
</evidence>
<proteinExistence type="predicted"/>
<dbReference type="InterPro" id="IPR032710">
    <property type="entry name" value="NTF2-like_dom_sf"/>
</dbReference>
<comment type="caution">
    <text evidence="2">The sequence shown here is derived from an EMBL/GenBank/DDBJ whole genome shotgun (WGS) entry which is preliminary data.</text>
</comment>
<accession>A0ABP3RAJ6</accession>
<gene>
    <name evidence="2" type="ORF">GCM10010394_35790</name>
</gene>
<protein>
    <recommendedName>
        <fullName evidence="4">Nuclear transport factor 2 family protein</fullName>
    </recommendedName>
</protein>
<keyword evidence="3" id="KW-1185">Reference proteome</keyword>
<feature type="region of interest" description="Disordered" evidence="1">
    <location>
        <begin position="1"/>
        <end position="21"/>
    </location>
</feature>
<organism evidence="2 3">
    <name type="scientific">Streptomyces crystallinus</name>
    <dbReference type="NCBI Taxonomy" id="68191"/>
    <lineage>
        <taxon>Bacteria</taxon>
        <taxon>Bacillati</taxon>
        <taxon>Actinomycetota</taxon>
        <taxon>Actinomycetes</taxon>
        <taxon>Kitasatosporales</taxon>
        <taxon>Streptomycetaceae</taxon>
        <taxon>Streptomyces</taxon>
    </lineage>
</organism>
<evidence type="ECO:0000313" key="3">
    <source>
        <dbReference type="Proteomes" id="UP001500668"/>
    </source>
</evidence>
<dbReference type="EMBL" id="BAAACA010000019">
    <property type="protein sequence ID" value="GAA0603046.1"/>
    <property type="molecule type" value="Genomic_DNA"/>
</dbReference>